<dbReference type="Pfam" id="PF04294">
    <property type="entry name" value="VanW"/>
    <property type="match status" value="1"/>
</dbReference>
<keyword evidence="4" id="KW-1185">Reference proteome</keyword>
<dbReference type="Gene3D" id="2.20.230.10">
    <property type="entry name" value="Resuscitation-promoting factor rpfb"/>
    <property type="match status" value="1"/>
</dbReference>
<dbReference type="STRING" id="1178515.SY83_11150"/>
<dbReference type="InterPro" id="IPR011098">
    <property type="entry name" value="G5_dom"/>
</dbReference>
<feature type="domain" description="G5" evidence="2">
    <location>
        <begin position="382"/>
        <end position="461"/>
    </location>
</feature>
<name>A0A172TIP6_9BACL</name>
<dbReference type="PATRIC" id="fig|1178515.4.peg.2238"/>
<gene>
    <name evidence="3" type="ORF">SY83_11150</name>
</gene>
<dbReference type="Proteomes" id="UP000076927">
    <property type="component" value="Chromosome"/>
</dbReference>
<dbReference type="PANTHER" id="PTHR35788:SF1">
    <property type="entry name" value="EXPORTED PROTEIN"/>
    <property type="match status" value="1"/>
</dbReference>
<dbReference type="SMART" id="SM01208">
    <property type="entry name" value="G5"/>
    <property type="match status" value="1"/>
</dbReference>
<dbReference type="InterPro" id="IPR052913">
    <property type="entry name" value="Glycopeptide_resist_protein"/>
</dbReference>
<dbReference type="RefSeq" id="WP_068606502.1">
    <property type="nucleotide sequence ID" value="NZ_CP011388.1"/>
</dbReference>
<dbReference type="EMBL" id="CP011388">
    <property type="protein sequence ID" value="ANE46737.1"/>
    <property type="molecule type" value="Genomic_DNA"/>
</dbReference>
<evidence type="ECO:0000256" key="1">
    <source>
        <dbReference type="ARBA" id="ARBA00022729"/>
    </source>
</evidence>
<dbReference type="PROSITE" id="PS51109">
    <property type="entry name" value="G5"/>
    <property type="match status" value="1"/>
</dbReference>
<protein>
    <recommendedName>
        <fullName evidence="2">G5 domain-containing protein</fullName>
    </recommendedName>
</protein>
<dbReference type="InterPro" id="IPR007391">
    <property type="entry name" value="Vancomycin_resist_VanW"/>
</dbReference>
<evidence type="ECO:0000313" key="3">
    <source>
        <dbReference type="EMBL" id="ANE46737.1"/>
    </source>
</evidence>
<dbReference type="PANTHER" id="PTHR35788">
    <property type="entry name" value="EXPORTED PROTEIN-RELATED"/>
    <property type="match status" value="1"/>
</dbReference>
<keyword evidence="1" id="KW-0732">Signal</keyword>
<dbReference type="InterPro" id="IPR022029">
    <property type="entry name" value="YoaR-like_PG-bd"/>
</dbReference>
<organism evidence="3 4">
    <name type="scientific">Paenibacillus swuensis</name>
    <dbReference type="NCBI Taxonomy" id="1178515"/>
    <lineage>
        <taxon>Bacteria</taxon>
        <taxon>Bacillati</taxon>
        <taxon>Bacillota</taxon>
        <taxon>Bacilli</taxon>
        <taxon>Bacillales</taxon>
        <taxon>Paenibacillaceae</taxon>
        <taxon>Paenibacillus</taxon>
    </lineage>
</organism>
<dbReference type="Pfam" id="PF07501">
    <property type="entry name" value="G5"/>
    <property type="match status" value="1"/>
</dbReference>
<evidence type="ECO:0000259" key="2">
    <source>
        <dbReference type="PROSITE" id="PS51109"/>
    </source>
</evidence>
<dbReference type="AlphaFoldDB" id="A0A172TIP6"/>
<evidence type="ECO:0000313" key="4">
    <source>
        <dbReference type="Proteomes" id="UP000076927"/>
    </source>
</evidence>
<proteinExistence type="predicted"/>
<accession>A0A172TIP6</accession>
<reference evidence="3 4" key="1">
    <citation type="submission" date="2015-01" db="EMBL/GenBank/DDBJ databases">
        <title>Paenibacillus swuensis/DY6/whole genome sequencing.</title>
        <authorList>
            <person name="Kim M.K."/>
            <person name="Srinivasan S."/>
            <person name="Lee J.-J."/>
        </authorList>
    </citation>
    <scope>NUCLEOTIDE SEQUENCE [LARGE SCALE GENOMIC DNA]</scope>
    <source>
        <strain evidence="3 4">DY6</strain>
    </source>
</reference>
<sequence length="485" mass="52969">MVKMIAVFTGIFVLLVMAVYGYGVNGRLPDGVNVSGWLPGKMRYPAFQKALASRLDALDKQTVYVSGGQKIADAAQELGLAEPVRPGVTFTLRQLGVRWNAQEIEAELAPLFQGTAWSRARARWRFERELTLTARVDTAALQRTVDAAWAPLQRTQPADAERRITAGDRVVYKPHRAGYRVDTAKLAQALTARLPGPLWAAVQPAPPLRQELALRRVEPPLTLAKLQARGVRGLVSAFSTPIRSKGAGREHNMSAAAQQMYDMELAPGAVFDYARVIKAAEKNFGFRAAPVILNGKMVPGVGGGICQVSSTLYAAALRLGLEIVERRNHSLPVSYATLGQDATYAGGYINFKFKNTTGHHLVIRTYLEDGRVVAKLFGSMPEGVSYDIVSKTVKTLAPKVKYVRNTSLPIGSEQVLQKGKEGYVVETYRYKKMNGRIVSSERISKDTYKAQPALVAANTGNTPLPNPAEPRKEPDVIEDGVAVAW</sequence>
<dbReference type="Pfam" id="PF12229">
    <property type="entry name" value="PG_binding_4"/>
    <property type="match status" value="1"/>
</dbReference>
<dbReference type="KEGG" id="pswu:SY83_11150"/>